<comment type="caution">
    <text evidence="1">The sequence shown here is derived from an EMBL/GenBank/DDBJ whole genome shotgun (WGS) entry which is preliminary data.</text>
</comment>
<keyword evidence="1" id="KW-0647">Proteasome</keyword>
<protein>
    <submittedName>
        <fullName evidence="1">Putative Proteasome subunit beta type-6</fullName>
    </submittedName>
</protein>
<dbReference type="Proteomes" id="UP000797356">
    <property type="component" value="Chromosome 1"/>
</dbReference>
<reference evidence="1" key="1">
    <citation type="journal article" date="2017" name="Gigascience">
        <title>The genome draft of coconut (Cocos nucifera).</title>
        <authorList>
            <person name="Xiao Y."/>
            <person name="Xu P."/>
            <person name="Fan H."/>
            <person name="Baudouin L."/>
            <person name="Xia W."/>
            <person name="Bocs S."/>
            <person name="Xu J."/>
            <person name="Li Q."/>
            <person name="Guo A."/>
            <person name="Zhou L."/>
            <person name="Li J."/>
            <person name="Wu Y."/>
            <person name="Ma Z."/>
            <person name="Armero A."/>
            <person name="Issali A.E."/>
            <person name="Liu N."/>
            <person name="Peng M."/>
            <person name="Yang Y."/>
        </authorList>
    </citation>
    <scope>NUCLEOTIDE SEQUENCE</scope>
    <source>
        <tissue evidence="1">Spear leaf of Hainan Tall coconut</tissue>
    </source>
</reference>
<dbReference type="OrthoDB" id="7854943at2759"/>
<dbReference type="EMBL" id="CM017872">
    <property type="protein sequence ID" value="KAG1326876.1"/>
    <property type="molecule type" value="Genomic_DNA"/>
</dbReference>
<accession>A0A8K0MUD7</accession>
<proteinExistence type="predicted"/>
<dbReference type="AlphaFoldDB" id="A0A8K0MUD7"/>
<reference evidence="1" key="2">
    <citation type="submission" date="2019-07" db="EMBL/GenBank/DDBJ databases">
        <authorList>
            <person name="Yang Y."/>
            <person name="Bocs S."/>
            <person name="Baudouin L."/>
        </authorList>
    </citation>
    <scope>NUCLEOTIDE SEQUENCE</scope>
    <source>
        <tissue evidence="1">Spear leaf of Hainan Tall coconut</tissue>
    </source>
</reference>
<dbReference type="GO" id="GO:0000502">
    <property type="term" value="C:proteasome complex"/>
    <property type="evidence" value="ECO:0007669"/>
    <property type="project" value="UniProtKB-KW"/>
</dbReference>
<gene>
    <name evidence="1" type="ORF">COCNU_01G008100</name>
</gene>
<keyword evidence="2" id="KW-1185">Reference proteome</keyword>
<organism evidence="1 2">
    <name type="scientific">Cocos nucifera</name>
    <name type="common">Coconut palm</name>
    <dbReference type="NCBI Taxonomy" id="13894"/>
    <lineage>
        <taxon>Eukaryota</taxon>
        <taxon>Viridiplantae</taxon>
        <taxon>Streptophyta</taxon>
        <taxon>Embryophyta</taxon>
        <taxon>Tracheophyta</taxon>
        <taxon>Spermatophyta</taxon>
        <taxon>Magnoliopsida</taxon>
        <taxon>Liliopsida</taxon>
        <taxon>Arecaceae</taxon>
        <taxon>Arecoideae</taxon>
        <taxon>Cocoseae</taxon>
        <taxon>Attaleinae</taxon>
        <taxon>Cocos</taxon>
    </lineage>
</organism>
<evidence type="ECO:0000313" key="1">
    <source>
        <dbReference type="EMBL" id="KAG1326876.1"/>
    </source>
</evidence>
<name>A0A8K0MUD7_COCNU</name>
<evidence type="ECO:0000313" key="2">
    <source>
        <dbReference type="Proteomes" id="UP000797356"/>
    </source>
</evidence>
<sequence>MQKFVVKAVSLAMARDGGGDVRTVIINADVVTRNFYTGDSPPLWREGLEPHSSLLGQAVLSR</sequence>